<dbReference type="STRING" id="2342.SOPEG_1745"/>
<dbReference type="Gene3D" id="1.25.40.10">
    <property type="entry name" value="Tetratricopeptide repeat domain"/>
    <property type="match status" value="1"/>
</dbReference>
<dbReference type="NCBIfam" id="NF011890">
    <property type="entry name" value="PRK15363.1"/>
    <property type="match status" value="1"/>
</dbReference>
<protein>
    <submittedName>
        <fullName evidence="1">Type III secretion system chaparone SscA</fullName>
    </submittedName>
</protein>
<accession>W0HNW2</accession>
<sequence length="168" mass="18487">MTLSGDKAQPDDWQDVQAVGDFLRQGGSVYMLLDRQVETSLQTLFDYAKQLAAAGDQAGAARIFKLLTFYDGWSFEYWFHLGKCCQAQRAWIDAIYAYGRAAQIKVAAPEAPCAAGECYFACGNKTYARKAFRAALLICGELKHHQAIRQRARTGLAATGGDDESLSD</sequence>
<name>W0HNW2_9GAMM</name>
<dbReference type="SUPFAM" id="SSF48452">
    <property type="entry name" value="TPR-like"/>
    <property type="match status" value="1"/>
</dbReference>
<dbReference type="InterPro" id="IPR011990">
    <property type="entry name" value="TPR-like_helical_dom_sf"/>
</dbReference>
<dbReference type="Proteomes" id="UP000019025">
    <property type="component" value="Chromosome"/>
</dbReference>
<gene>
    <name evidence="1" type="primary">sscA</name>
    <name evidence="1" type="ORF">SOPEG_1745</name>
</gene>
<dbReference type="RefSeq" id="WP_025245138.1">
    <property type="nucleotide sequence ID" value="NZ_CP006568.1"/>
</dbReference>
<evidence type="ECO:0000313" key="2">
    <source>
        <dbReference type="Proteomes" id="UP000019025"/>
    </source>
</evidence>
<organism evidence="1 2">
    <name type="scientific">Candidatus Sodalis pierantonii str. SOPE</name>
    <dbReference type="NCBI Taxonomy" id="2342"/>
    <lineage>
        <taxon>Bacteria</taxon>
        <taxon>Pseudomonadati</taxon>
        <taxon>Pseudomonadota</taxon>
        <taxon>Gammaproteobacteria</taxon>
        <taxon>Enterobacterales</taxon>
        <taxon>Bruguierivoracaceae</taxon>
        <taxon>Sodalis</taxon>
    </lineage>
</organism>
<dbReference type="HOGENOM" id="CLU_093829_3_0_6"/>
<dbReference type="InterPro" id="IPR016379">
    <property type="entry name" value="T3SS_Ca_resp_chp_LcrH/SycD_sub"/>
</dbReference>
<dbReference type="PIRSF" id="PIRSF003165">
    <property type="entry name" value="Chaperone_SicA"/>
    <property type="match status" value="1"/>
</dbReference>
<dbReference type="AlphaFoldDB" id="W0HNW2"/>
<dbReference type="EMBL" id="CP006568">
    <property type="protein sequence ID" value="AHF73813.1"/>
    <property type="molecule type" value="Genomic_DNA"/>
</dbReference>
<proteinExistence type="predicted"/>
<dbReference type="InterPro" id="IPR005415">
    <property type="entry name" value="T3SS_Ca_resp_chp_LcrH/SycD"/>
</dbReference>
<dbReference type="NCBIfam" id="TIGR02552">
    <property type="entry name" value="LcrH_SycD"/>
    <property type="match status" value="1"/>
</dbReference>
<dbReference type="KEGG" id="pes:SOPEG_1745"/>
<dbReference type="eggNOG" id="COG1729">
    <property type="taxonomic scope" value="Bacteria"/>
</dbReference>
<evidence type="ECO:0000313" key="1">
    <source>
        <dbReference type="EMBL" id="AHF73813.1"/>
    </source>
</evidence>
<keyword evidence="2" id="KW-1185">Reference proteome</keyword>
<reference evidence="1 2" key="1">
    <citation type="journal article" date="2014" name="Genome Biol. Evol.">
        <title>Genome degeneration and adaptation in a nascent stage of symbiosis.</title>
        <authorList>
            <person name="Oakeson K.F."/>
            <person name="Gil R."/>
            <person name="Clayton A.L."/>
            <person name="Dunn D.M."/>
            <person name="von Niederhausern A.C."/>
            <person name="Hamil C."/>
            <person name="Aoyagi A."/>
            <person name="Duval B."/>
            <person name="Baca A."/>
            <person name="Silva F.J."/>
            <person name="Vallier A."/>
            <person name="Jackson D.G."/>
            <person name="Latorre A."/>
            <person name="Weiss R.B."/>
            <person name="Heddi A."/>
            <person name="Moya A."/>
            <person name="Dale C."/>
        </authorList>
    </citation>
    <scope>NUCLEOTIDE SEQUENCE [LARGE SCALE GENOMIC DNA]</scope>
    <source>
        <strain evidence="2">none</strain>
    </source>
</reference>